<dbReference type="Proteomes" id="UP001479933">
    <property type="component" value="Chromosome"/>
</dbReference>
<accession>A0ABZ2U0Y2</accession>
<dbReference type="SUPFAM" id="SSF46785">
    <property type="entry name" value="Winged helix' DNA-binding domain"/>
    <property type="match status" value="1"/>
</dbReference>
<dbReference type="SUPFAM" id="SSF53850">
    <property type="entry name" value="Periplasmic binding protein-like II"/>
    <property type="match status" value="1"/>
</dbReference>
<dbReference type="InterPro" id="IPR036388">
    <property type="entry name" value="WH-like_DNA-bd_sf"/>
</dbReference>
<dbReference type="Pfam" id="PF03466">
    <property type="entry name" value="LysR_substrate"/>
    <property type="match status" value="1"/>
</dbReference>
<dbReference type="Gene3D" id="1.10.10.10">
    <property type="entry name" value="Winged helix-like DNA-binding domain superfamily/Winged helix DNA-binding domain"/>
    <property type="match status" value="1"/>
</dbReference>
<organism evidence="6 7">
    <name type="scientific">Gordonia hydrophobica</name>
    <dbReference type="NCBI Taxonomy" id="40516"/>
    <lineage>
        <taxon>Bacteria</taxon>
        <taxon>Bacillati</taxon>
        <taxon>Actinomycetota</taxon>
        <taxon>Actinomycetes</taxon>
        <taxon>Mycobacteriales</taxon>
        <taxon>Gordoniaceae</taxon>
        <taxon>Gordonia</taxon>
    </lineage>
</organism>
<keyword evidence="2" id="KW-0805">Transcription regulation</keyword>
<dbReference type="PANTHER" id="PTHR30419">
    <property type="entry name" value="HTH-TYPE TRANSCRIPTIONAL REGULATOR YBHD"/>
    <property type="match status" value="1"/>
</dbReference>
<dbReference type="CDD" id="cd05466">
    <property type="entry name" value="PBP2_LTTR_substrate"/>
    <property type="match status" value="1"/>
</dbReference>
<sequence>MPIRAAPRVLAVRASPAQAGIAKLEATLGARLFDRSPRGVTTTAFGEAMLPRIERALDALDDVHVEAVRWNTPAPDTIRVGVSPLINPKLVAGAYRAVCDQPVPDHYLRRQLVLREANMSELREALVEGDLDVIVVPSVEPMPRYEHRVIDSEPLVLVEPRAGDGPASLDELAGRQLILLPDTCGLTTFTHSLLREHELSVTAYPGEAGSYRVLEEWSHLGLGSAMLPRSKLAAPDAPHREVLDAEGRVVEIFYEAVWDPNSPIAEQLEVLADRLIQPKD</sequence>
<dbReference type="RefSeq" id="WP_084247466.1">
    <property type="nucleotide sequence ID" value="NZ_CP136137.1"/>
</dbReference>
<dbReference type="Pfam" id="PF00126">
    <property type="entry name" value="HTH_1"/>
    <property type="match status" value="1"/>
</dbReference>
<evidence type="ECO:0000256" key="3">
    <source>
        <dbReference type="ARBA" id="ARBA00023125"/>
    </source>
</evidence>
<reference evidence="6 7" key="1">
    <citation type="journal article" date="2023" name="Virus Evol.">
        <title>Computational host range prediction-The good, the bad, and the ugly.</title>
        <authorList>
            <person name="Howell A.A."/>
            <person name="Versoza C.J."/>
            <person name="Pfeifer S.P."/>
        </authorList>
    </citation>
    <scope>NUCLEOTIDE SEQUENCE [LARGE SCALE GENOMIC DNA]</scope>
    <source>
        <strain evidence="6 7">1610/1b</strain>
    </source>
</reference>
<dbReference type="Gene3D" id="3.40.190.10">
    <property type="entry name" value="Periplasmic binding protein-like II"/>
    <property type="match status" value="2"/>
</dbReference>
<keyword evidence="4" id="KW-0804">Transcription</keyword>
<dbReference type="InterPro" id="IPR005119">
    <property type="entry name" value="LysR_subst-bd"/>
</dbReference>
<evidence type="ECO:0000256" key="4">
    <source>
        <dbReference type="ARBA" id="ARBA00023163"/>
    </source>
</evidence>
<evidence type="ECO:0000256" key="2">
    <source>
        <dbReference type="ARBA" id="ARBA00023015"/>
    </source>
</evidence>
<evidence type="ECO:0000313" key="7">
    <source>
        <dbReference type="Proteomes" id="UP001479933"/>
    </source>
</evidence>
<evidence type="ECO:0000256" key="1">
    <source>
        <dbReference type="ARBA" id="ARBA00009437"/>
    </source>
</evidence>
<dbReference type="InterPro" id="IPR050950">
    <property type="entry name" value="HTH-type_LysR_regulators"/>
</dbReference>
<dbReference type="InterPro" id="IPR036390">
    <property type="entry name" value="WH_DNA-bd_sf"/>
</dbReference>
<dbReference type="PANTHER" id="PTHR30419:SF7">
    <property type="entry name" value="HTH-TYPE TRANSCRIPTIONAL REGULATOR TDCA"/>
    <property type="match status" value="1"/>
</dbReference>
<evidence type="ECO:0000313" key="6">
    <source>
        <dbReference type="EMBL" id="WYY07323.1"/>
    </source>
</evidence>
<dbReference type="EMBL" id="CP136137">
    <property type="protein sequence ID" value="WYY07323.1"/>
    <property type="molecule type" value="Genomic_DNA"/>
</dbReference>
<name>A0ABZ2U0Y2_9ACTN</name>
<comment type="similarity">
    <text evidence="1">Belongs to the LysR transcriptional regulatory family.</text>
</comment>
<gene>
    <name evidence="6" type="ORF">RVF87_20405</name>
</gene>
<protein>
    <submittedName>
        <fullName evidence="6">LysR family transcriptional regulator</fullName>
    </submittedName>
</protein>
<dbReference type="InterPro" id="IPR000847">
    <property type="entry name" value="LysR_HTH_N"/>
</dbReference>
<evidence type="ECO:0000259" key="5">
    <source>
        <dbReference type="PROSITE" id="PS50931"/>
    </source>
</evidence>
<feature type="domain" description="HTH lysR-type" evidence="5">
    <location>
        <begin position="21"/>
        <end position="43"/>
    </location>
</feature>
<keyword evidence="3" id="KW-0238">DNA-binding</keyword>
<proteinExistence type="inferred from homology"/>
<keyword evidence="7" id="KW-1185">Reference proteome</keyword>
<dbReference type="PROSITE" id="PS50931">
    <property type="entry name" value="HTH_LYSR"/>
    <property type="match status" value="1"/>
</dbReference>